<keyword evidence="9" id="KW-1185">Reference proteome</keyword>
<name>A0A2B4RT27_STYPI</name>
<sequence length="178" mass="19217">MQAVSGAGLLYVIIPEESSVHLRGKIQSVSPWAGFGVELLLTVAVMLTVLMCTEKGHTIVDRAASVVFGQVVAACHLFAYPITGCGINPARVFGPALVEHQWTDHWVYWFGPIFGALLATGIYHVANNFPVTSADELVIIGKELHGKAESAKRPDYQGELPQSCDIQTQTPSELKTTV</sequence>
<dbReference type="PANTHER" id="PTHR19139">
    <property type="entry name" value="AQUAPORIN TRANSPORTER"/>
    <property type="match status" value="1"/>
</dbReference>
<dbReference type="GO" id="GO:0015250">
    <property type="term" value="F:water channel activity"/>
    <property type="evidence" value="ECO:0007669"/>
    <property type="project" value="TreeGrafter"/>
</dbReference>
<reference evidence="9" key="1">
    <citation type="journal article" date="2017" name="bioRxiv">
        <title>Comparative analysis of the genomes of Stylophora pistillata and Acropora digitifera provides evidence for extensive differences between species of corals.</title>
        <authorList>
            <person name="Voolstra C.R."/>
            <person name="Li Y."/>
            <person name="Liew Y.J."/>
            <person name="Baumgarten S."/>
            <person name="Zoccola D."/>
            <person name="Flot J.-F."/>
            <person name="Tambutte S."/>
            <person name="Allemand D."/>
            <person name="Aranda M."/>
        </authorList>
    </citation>
    <scope>NUCLEOTIDE SEQUENCE [LARGE SCALE GENOMIC DNA]</scope>
</reference>
<comment type="subcellular location">
    <subcellularLocation>
        <location evidence="1">Membrane</location>
        <topology evidence="1">Multi-pass membrane protein</topology>
    </subcellularLocation>
</comment>
<dbReference type="STRING" id="50429.A0A2B4RT27"/>
<dbReference type="Proteomes" id="UP000225706">
    <property type="component" value="Unassembled WGS sequence"/>
</dbReference>
<organism evidence="8 9">
    <name type="scientific">Stylophora pistillata</name>
    <name type="common">Smooth cauliflower coral</name>
    <dbReference type="NCBI Taxonomy" id="50429"/>
    <lineage>
        <taxon>Eukaryota</taxon>
        <taxon>Metazoa</taxon>
        <taxon>Cnidaria</taxon>
        <taxon>Anthozoa</taxon>
        <taxon>Hexacorallia</taxon>
        <taxon>Scleractinia</taxon>
        <taxon>Astrocoeniina</taxon>
        <taxon>Pocilloporidae</taxon>
        <taxon>Stylophora</taxon>
    </lineage>
</organism>
<feature type="transmembrane region" description="Helical" evidence="7">
    <location>
        <begin position="63"/>
        <end position="82"/>
    </location>
</feature>
<dbReference type="PRINTS" id="PR00783">
    <property type="entry name" value="MINTRINSICP"/>
</dbReference>
<gene>
    <name evidence="8" type="primary">AQP4</name>
    <name evidence="8" type="ORF">AWC38_SpisGene16218</name>
</gene>
<feature type="transmembrane region" description="Helical" evidence="7">
    <location>
        <begin position="106"/>
        <end position="126"/>
    </location>
</feature>
<dbReference type="Gene3D" id="1.20.1080.10">
    <property type="entry name" value="Glycerol uptake facilitator protein"/>
    <property type="match status" value="1"/>
</dbReference>
<dbReference type="GO" id="GO:0005886">
    <property type="term" value="C:plasma membrane"/>
    <property type="evidence" value="ECO:0007669"/>
    <property type="project" value="TreeGrafter"/>
</dbReference>
<dbReference type="InterPro" id="IPR023271">
    <property type="entry name" value="Aquaporin-like"/>
</dbReference>
<keyword evidence="4 7" id="KW-1133">Transmembrane helix</keyword>
<evidence type="ECO:0000256" key="5">
    <source>
        <dbReference type="ARBA" id="ARBA00023136"/>
    </source>
</evidence>
<dbReference type="InterPro" id="IPR034294">
    <property type="entry name" value="Aquaporin_transptr"/>
</dbReference>
<evidence type="ECO:0000313" key="9">
    <source>
        <dbReference type="Proteomes" id="UP000225706"/>
    </source>
</evidence>
<proteinExistence type="inferred from homology"/>
<dbReference type="Pfam" id="PF00230">
    <property type="entry name" value="MIP"/>
    <property type="match status" value="1"/>
</dbReference>
<dbReference type="InterPro" id="IPR000425">
    <property type="entry name" value="MIP"/>
</dbReference>
<dbReference type="PANTHER" id="PTHR19139:SF199">
    <property type="entry name" value="MIP17260P"/>
    <property type="match status" value="1"/>
</dbReference>
<dbReference type="AlphaFoldDB" id="A0A2B4RT27"/>
<keyword evidence="6" id="KW-0813">Transport</keyword>
<comment type="caution">
    <text evidence="8">The sequence shown here is derived from an EMBL/GenBank/DDBJ whole genome shotgun (WGS) entry which is preliminary data.</text>
</comment>
<evidence type="ECO:0000256" key="4">
    <source>
        <dbReference type="ARBA" id="ARBA00022989"/>
    </source>
</evidence>
<protein>
    <submittedName>
        <fullName evidence="8">Aquaporin-4</fullName>
    </submittedName>
</protein>
<keyword evidence="3 6" id="KW-0812">Transmembrane</keyword>
<evidence type="ECO:0000256" key="7">
    <source>
        <dbReference type="SAM" id="Phobius"/>
    </source>
</evidence>
<evidence type="ECO:0000256" key="6">
    <source>
        <dbReference type="RuleBase" id="RU000477"/>
    </source>
</evidence>
<dbReference type="EMBL" id="LSMT01000364">
    <property type="protein sequence ID" value="PFX19372.1"/>
    <property type="molecule type" value="Genomic_DNA"/>
</dbReference>
<feature type="transmembrane region" description="Helical" evidence="7">
    <location>
        <begin position="32"/>
        <end position="51"/>
    </location>
</feature>
<dbReference type="OrthoDB" id="3222at2759"/>
<dbReference type="SUPFAM" id="SSF81338">
    <property type="entry name" value="Aquaporin-like"/>
    <property type="match status" value="1"/>
</dbReference>
<evidence type="ECO:0000256" key="1">
    <source>
        <dbReference type="ARBA" id="ARBA00004141"/>
    </source>
</evidence>
<keyword evidence="5 7" id="KW-0472">Membrane</keyword>
<evidence type="ECO:0000256" key="2">
    <source>
        <dbReference type="ARBA" id="ARBA00006175"/>
    </source>
</evidence>
<accession>A0A2B4RT27</accession>
<evidence type="ECO:0000256" key="3">
    <source>
        <dbReference type="ARBA" id="ARBA00022692"/>
    </source>
</evidence>
<comment type="similarity">
    <text evidence="2 6">Belongs to the MIP/aquaporin (TC 1.A.8) family.</text>
</comment>
<evidence type="ECO:0000313" key="8">
    <source>
        <dbReference type="EMBL" id="PFX19372.1"/>
    </source>
</evidence>